<reference evidence="2 3" key="1">
    <citation type="submission" date="2024-01" db="EMBL/GenBank/DDBJ databases">
        <title>Genome assemblies of Stephania.</title>
        <authorList>
            <person name="Yang L."/>
        </authorList>
    </citation>
    <scope>NUCLEOTIDE SEQUENCE [LARGE SCALE GENOMIC DNA]</scope>
    <source>
        <strain evidence="2">QJT</strain>
        <tissue evidence="2">Leaf</tissue>
    </source>
</reference>
<keyword evidence="3" id="KW-1185">Reference proteome</keyword>
<organism evidence="2 3">
    <name type="scientific">Stephania japonica</name>
    <dbReference type="NCBI Taxonomy" id="461633"/>
    <lineage>
        <taxon>Eukaryota</taxon>
        <taxon>Viridiplantae</taxon>
        <taxon>Streptophyta</taxon>
        <taxon>Embryophyta</taxon>
        <taxon>Tracheophyta</taxon>
        <taxon>Spermatophyta</taxon>
        <taxon>Magnoliopsida</taxon>
        <taxon>Ranunculales</taxon>
        <taxon>Menispermaceae</taxon>
        <taxon>Menispermoideae</taxon>
        <taxon>Cissampelideae</taxon>
        <taxon>Stephania</taxon>
    </lineage>
</organism>
<evidence type="ECO:0000256" key="1">
    <source>
        <dbReference type="SAM" id="SignalP"/>
    </source>
</evidence>
<evidence type="ECO:0000313" key="3">
    <source>
        <dbReference type="Proteomes" id="UP001417504"/>
    </source>
</evidence>
<feature type="chain" id="PRO_5042824040" evidence="1">
    <location>
        <begin position="26"/>
        <end position="55"/>
    </location>
</feature>
<gene>
    <name evidence="2" type="ORF">Sjap_005514</name>
</gene>
<sequence>METSSMFPLLALFLLYTTLFNLSHSKTIVVDGLSEWRNPSVLIGDTIVFDHKSHY</sequence>
<feature type="signal peptide" evidence="1">
    <location>
        <begin position="1"/>
        <end position="25"/>
    </location>
</feature>
<dbReference type="AlphaFoldDB" id="A0AAP0K4E1"/>
<comment type="caution">
    <text evidence="2">The sequence shown here is derived from an EMBL/GenBank/DDBJ whole genome shotgun (WGS) entry which is preliminary data.</text>
</comment>
<evidence type="ECO:0000313" key="2">
    <source>
        <dbReference type="EMBL" id="KAK9145611.1"/>
    </source>
</evidence>
<dbReference type="Proteomes" id="UP001417504">
    <property type="component" value="Unassembled WGS sequence"/>
</dbReference>
<keyword evidence="1" id="KW-0732">Signal</keyword>
<proteinExistence type="predicted"/>
<dbReference type="EMBL" id="JBBNAE010000002">
    <property type="protein sequence ID" value="KAK9145611.1"/>
    <property type="molecule type" value="Genomic_DNA"/>
</dbReference>
<accession>A0AAP0K4E1</accession>
<protein>
    <submittedName>
        <fullName evidence="2">Uncharacterized protein</fullName>
    </submittedName>
</protein>
<name>A0AAP0K4E1_9MAGN</name>